<keyword evidence="2" id="KW-1185">Reference proteome</keyword>
<proteinExistence type="predicted"/>
<dbReference type="Proteomes" id="UP000283509">
    <property type="component" value="Unassembled WGS sequence"/>
</dbReference>
<protein>
    <submittedName>
        <fullName evidence="1">Uncharacterized protein</fullName>
    </submittedName>
</protein>
<evidence type="ECO:0000313" key="1">
    <source>
        <dbReference type="EMBL" id="ROT85741.1"/>
    </source>
</evidence>
<dbReference type="AlphaFoldDB" id="A0A423UAK4"/>
<sequence>MPLLVLSRASRESGVTLIPRPVEGEAEGKGRPAYNLLRLRDSAVGSAATTTMRFLAFVVSPALAVALRRRQVLGLLWRRRSPRRSRRRRWRLRRRIRRIELEDFSEKLHAHHMTNAFSVSKLPLVIACSAPINLECLLKMRFLAFLDLLLAVVCFGHVTLSAKAAGLGVEGV</sequence>
<dbReference type="EMBL" id="QCYY01000199">
    <property type="protein sequence ID" value="ROT85741.1"/>
    <property type="molecule type" value="Genomic_DNA"/>
</dbReference>
<reference evidence="1 2" key="2">
    <citation type="submission" date="2019-01" db="EMBL/GenBank/DDBJ databases">
        <title>The decoding of complex shrimp genome reveals the adaptation for benthos swimmer, frequently molting mechanism and breeding impact on genome.</title>
        <authorList>
            <person name="Sun Y."/>
            <person name="Gao Y."/>
            <person name="Yu Y."/>
        </authorList>
    </citation>
    <scope>NUCLEOTIDE SEQUENCE [LARGE SCALE GENOMIC DNA]</scope>
    <source>
        <tissue evidence="1">Muscle</tissue>
    </source>
</reference>
<reference evidence="1 2" key="1">
    <citation type="submission" date="2018-04" db="EMBL/GenBank/DDBJ databases">
        <authorList>
            <person name="Zhang X."/>
            <person name="Yuan J."/>
            <person name="Li F."/>
            <person name="Xiang J."/>
        </authorList>
    </citation>
    <scope>NUCLEOTIDE SEQUENCE [LARGE SCALE GENOMIC DNA]</scope>
    <source>
        <tissue evidence="1">Muscle</tissue>
    </source>
</reference>
<name>A0A423UAK4_PENVA</name>
<organism evidence="1 2">
    <name type="scientific">Penaeus vannamei</name>
    <name type="common">Whiteleg shrimp</name>
    <name type="synonym">Litopenaeus vannamei</name>
    <dbReference type="NCBI Taxonomy" id="6689"/>
    <lineage>
        <taxon>Eukaryota</taxon>
        <taxon>Metazoa</taxon>
        <taxon>Ecdysozoa</taxon>
        <taxon>Arthropoda</taxon>
        <taxon>Crustacea</taxon>
        <taxon>Multicrustacea</taxon>
        <taxon>Malacostraca</taxon>
        <taxon>Eumalacostraca</taxon>
        <taxon>Eucarida</taxon>
        <taxon>Decapoda</taxon>
        <taxon>Dendrobranchiata</taxon>
        <taxon>Penaeoidea</taxon>
        <taxon>Penaeidae</taxon>
        <taxon>Penaeus</taxon>
    </lineage>
</organism>
<accession>A0A423UAK4</accession>
<evidence type="ECO:0000313" key="2">
    <source>
        <dbReference type="Proteomes" id="UP000283509"/>
    </source>
</evidence>
<gene>
    <name evidence="1" type="ORF">C7M84_007746</name>
</gene>
<comment type="caution">
    <text evidence="1">The sequence shown here is derived from an EMBL/GenBank/DDBJ whole genome shotgun (WGS) entry which is preliminary data.</text>
</comment>